<dbReference type="InterPro" id="IPR013632">
    <property type="entry name" value="Rad51_C"/>
</dbReference>
<keyword evidence="7" id="KW-0233">DNA recombination</keyword>
<dbReference type="InterPro" id="IPR048943">
    <property type="entry name" value="RAD51D_N"/>
</dbReference>
<proteinExistence type="inferred from homology"/>
<evidence type="ECO:0000256" key="9">
    <source>
        <dbReference type="ARBA" id="ARBA00023242"/>
    </source>
</evidence>
<feature type="domain" description="RecA family profile 1" evidence="10">
    <location>
        <begin position="78"/>
        <end position="250"/>
    </location>
</feature>
<keyword evidence="6" id="KW-0238">DNA-binding</keyword>
<dbReference type="GO" id="GO:0000724">
    <property type="term" value="P:double-strand break repair via homologous recombination"/>
    <property type="evidence" value="ECO:0007669"/>
    <property type="project" value="TreeGrafter"/>
</dbReference>
<protein>
    <recommendedName>
        <fullName evidence="10">RecA family profile 1 domain-containing protein</fullName>
    </recommendedName>
</protein>
<comment type="subcellular location">
    <subcellularLocation>
        <location evidence="1">Nucleus</location>
    </subcellularLocation>
</comment>
<evidence type="ECO:0000259" key="10">
    <source>
        <dbReference type="PROSITE" id="PS50162"/>
    </source>
</evidence>
<dbReference type="InterPro" id="IPR020588">
    <property type="entry name" value="RecA_ATP-bd"/>
</dbReference>
<dbReference type="GO" id="GO:0140664">
    <property type="term" value="F:ATP-dependent DNA damage sensor activity"/>
    <property type="evidence" value="ECO:0007669"/>
    <property type="project" value="InterPro"/>
</dbReference>
<dbReference type="Pfam" id="PF21794">
    <property type="entry name" value="RAD51D_N"/>
    <property type="match status" value="1"/>
</dbReference>
<dbReference type="PANTHER" id="PTHR46457">
    <property type="entry name" value="DNA REPAIR PROTEIN RAD51 HOMOLOG 4"/>
    <property type="match status" value="1"/>
</dbReference>
<name>A0A9D4RYJ6_DREPO</name>
<dbReference type="GO" id="GO:0000723">
    <property type="term" value="P:telomere maintenance"/>
    <property type="evidence" value="ECO:0007669"/>
    <property type="project" value="TreeGrafter"/>
</dbReference>
<dbReference type="GO" id="GO:0033063">
    <property type="term" value="C:Rad51B-Rad51C-Rad51D-XRCC2 complex"/>
    <property type="evidence" value="ECO:0007669"/>
    <property type="project" value="TreeGrafter"/>
</dbReference>
<evidence type="ECO:0000256" key="5">
    <source>
        <dbReference type="ARBA" id="ARBA00022840"/>
    </source>
</evidence>
<dbReference type="GO" id="GO:0005524">
    <property type="term" value="F:ATP binding"/>
    <property type="evidence" value="ECO:0007669"/>
    <property type="project" value="UniProtKB-KW"/>
</dbReference>
<dbReference type="GO" id="GO:0005657">
    <property type="term" value="C:replication fork"/>
    <property type="evidence" value="ECO:0007669"/>
    <property type="project" value="TreeGrafter"/>
</dbReference>
<evidence type="ECO:0000256" key="3">
    <source>
        <dbReference type="ARBA" id="ARBA00022741"/>
    </source>
</evidence>
<dbReference type="SUPFAM" id="SSF52540">
    <property type="entry name" value="P-loop containing nucleoside triphosphate hydrolases"/>
    <property type="match status" value="1"/>
</dbReference>
<evidence type="ECO:0000256" key="2">
    <source>
        <dbReference type="ARBA" id="ARBA00007095"/>
    </source>
</evidence>
<dbReference type="GO" id="GO:0042148">
    <property type="term" value="P:DNA strand invasion"/>
    <property type="evidence" value="ECO:0007669"/>
    <property type="project" value="TreeGrafter"/>
</dbReference>
<dbReference type="InterPro" id="IPR027417">
    <property type="entry name" value="P-loop_NTPase"/>
</dbReference>
<dbReference type="InterPro" id="IPR051988">
    <property type="entry name" value="HRR_RAD51_Paralog"/>
</dbReference>
<keyword evidence="5" id="KW-0067">ATP-binding</keyword>
<dbReference type="GO" id="GO:0003697">
    <property type="term" value="F:single-stranded DNA binding"/>
    <property type="evidence" value="ECO:0007669"/>
    <property type="project" value="TreeGrafter"/>
</dbReference>
<dbReference type="EMBL" id="JAIWYP010000001">
    <property type="protein sequence ID" value="KAH3883292.1"/>
    <property type="molecule type" value="Genomic_DNA"/>
</dbReference>
<evidence type="ECO:0000256" key="4">
    <source>
        <dbReference type="ARBA" id="ARBA00022763"/>
    </source>
</evidence>
<organism evidence="11 12">
    <name type="scientific">Dreissena polymorpha</name>
    <name type="common">Zebra mussel</name>
    <name type="synonym">Mytilus polymorpha</name>
    <dbReference type="NCBI Taxonomy" id="45954"/>
    <lineage>
        <taxon>Eukaryota</taxon>
        <taxon>Metazoa</taxon>
        <taxon>Spiralia</taxon>
        <taxon>Lophotrochozoa</taxon>
        <taxon>Mollusca</taxon>
        <taxon>Bivalvia</taxon>
        <taxon>Autobranchia</taxon>
        <taxon>Heteroconchia</taxon>
        <taxon>Euheterodonta</taxon>
        <taxon>Imparidentia</taxon>
        <taxon>Neoheterodontei</taxon>
        <taxon>Myida</taxon>
        <taxon>Dreissenoidea</taxon>
        <taxon>Dreissenidae</taxon>
        <taxon>Dreissena</taxon>
    </lineage>
</organism>
<evidence type="ECO:0000313" key="12">
    <source>
        <dbReference type="Proteomes" id="UP000828390"/>
    </source>
</evidence>
<dbReference type="GO" id="GO:0007131">
    <property type="term" value="P:reciprocal meiotic recombination"/>
    <property type="evidence" value="ECO:0007669"/>
    <property type="project" value="TreeGrafter"/>
</dbReference>
<evidence type="ECO:0000256" key="7">
    <source>
        <dbReference type="ARBA" id="ARBA00023172"/>
    </source>
</evidence>
<evidence type="ECO:0000256" key="1">
    <source>
        <dbReference type="ARBA" id="ARBA00004123"/>
    </source>
</evidence>
<reference evidence="11" key="2">
    <citation type="submission" date="2020-11" db="EMBL/GenBank/DDBJ databases">
        <authorList>
            <person name="McCartney M.A."/>
            <person name="Auch B."/>
            <person name="Kono T."/>
            <person name="Mallez S."/>
            <person name="Becker A."/>
            <person name="Gohl D.M."/>
            <person name="Silverstein K.A.T."/>
            <person name="Koren S."/>
            <person name="Bechman K.B."/>
            <person name="Herman A."/>
            <person name="Abrahante J.E."/>
            <person name="Garbe J."/>
        </authorList>
    </citation>
    <scope>NUCLEOTIDE SEQUENCE</scope>
    <source>
        <strain evidence="11">Duluth1</strain>
        <tissue evidence="11">Whole animal</tissue>
    </source>
</reference>
<dbReference type="GO" id="GO:0005815">
    <property type="term" value="C:microtubule organizing center"/>
    <property type="evidence" value="ECO:0007669"/>
    <property type="project" value="TreeGrafter"/>
</dbReference>
<comment type="similarity">
    <text evidence="2">Belongs to the RecA family. RAD51 subfamily.</text>
</comment>
<comment type="caution">
    <text evidence="11">The sequence shown here is derived from an EMBL/GenBank/DDBJ whole genome shotgun (WGS) entry which is preliminary data.</text>
</comment>
<dbReference type="PANTHER" id="PTHR46457:SF1">
    <property type="entry name" value="DNA REPAIR PROTEIN RAD51 HOMOLOG 4"/>
    <property type="match status" value="1"/>
</dbReference>
<reference evidence="11" key="1">
    <citation type="journal article" date="2019" name="bioRxiv">
        <title>The Genome of the Zebra Mussel, Dreissena polymorpha: A Resource for Invasive Species Research.</title>
        <authorList>
            <person name="McCartney M.A."/>
            <person name="Auch B."/>
            <person name="Kono T."/>
            <person name="Mallez S."/>
            <person name="Zhang Y."/>
            <person name="Obille A."/>
            <person name="Becker A."/>
            <person name="Abrahante J.E."/>
            <person name="Garbe J."/>
            <person name="Badalamenti J.P."/>
            <person name="Herman A."/>
            <person name="Mangelson H."/>
            <person name="Liachko I."/>
            <person name="Sullivan S."/>
            <person name="Sone E.D."/>
            <person name="Koren S."/>
            <person name="Silverstein K.A.T."/>
            <person name="Beckman K.B."/>
            <person name="Gohl D.M."/>
        </authorList>
    </citation>
    <scope>NUCLEOTIDE SEQUENCE</scope>
    <source>
        <strain evidence="11">Duluth1</strain>
        <tissue evidence="11">Whole animal</tissue>
    </source>
</reference>
<accession>A0A9D4RYJ6</accession>
<dbReference type="GO" id="GO:0000400">
    <property type="term" value="F:four-way junction DNA binding"/>
    <property type="evidence" value="ECO:0007669"/>
    <property type="project" value="TreeGrafter"/>
</dbReference>
<keyword evidence="12" id="KW-1185">Reference proteome</keyword>
<evidence type="ECO:0000256" key="6">
    <source>
        <dbReference type="ARBA" id="ARBA00023125"/>
    </source>
</evidence>
<sequence length="312" mass="33906">MSILQIGLCASLDEVNLDRLKTKNIYKTTDFVSKDPEEISHSTGVPYKDAVAIRKFILAQKSALPVKGNIFYKNAVESTTIISTGLNSVDKLLDGGLYTGEVTEICGGIAAGKTQLCLNVSASVIKQDCQTAVFIDTGTSFSARRLAQMLPSTSKLEETLARIHLYTAYDIYDVFNILESVRVHLKTPSDKDFYSRLRLLVLDNVASVVYPFLGGGAFAENQGLLCSLGHMLKSLAVDFSIAVLITNNTVGGERGMPAASLGRFWSSVHHVRLLLGDKDGTEAERTVTVLKNCRGETRCSMDVCILTDGPLQ</sequence>
<dbReference type="InterPro" id="IPR047323">
    <property type="entry name" value="Rad51D_C"/>
</dbReference>
<keyword evidence="3" id="KW-0547">Nucleotide-binding</keyword>
<dbReference type="CDD" id="cd19489">
    <property type="entry name" value="Rad51D"/>
    <property type="match status" value="1"/>
</dbReference>
<dbReference type="Gene3D" id="3.40.50.300">
    <property type="entry name" value="P-loop containing nucleotide triphosphate hydrolases"/>
    <property type="match status" value="1"/>
</dbReference>
<dbReference type="Proteomes" id="UP000828390">
    <property type="component" value="Unassembled WGS sequence"/>
</dbReference>
<dbReference type="PROSITE" id="PS50162">
    <property type="entry name" value="RECA_2"/>
    <property type="match status" value="1"/>
</dbReference>
<evidence type="ECO:0000313" key="11">
    <source>
        <dbReference type="EMBL" id="KAH3883292.1"/>
    </source>
</evidence>
<keyword evidence="9" id="KW-0539">Nucleus</keyword>
<dbReference type="AlphaFoldDB" id="A0A9D4RYJ6"/>
<dbReference type="Pfam" id="PF08423">
    <property type="entry name" value="Rad51"/>
    <property type="match status" value="1"/>
</dbReference>
<keyword evidence="4" id="KW-0227">DNA damage</keyword>
<gene>
    <name evidence="11" type="ORF">DPMN_007246</name>
</gene>
<keyword evidence="8" id="KW-0234">DNA repair</keyword>
<evidence type="ECO:0000256" key="8">
    <source>
        <dbReference type="ARBA" id="ARBA00023204"/>
    </source>
</evidence>